<dbReference type="GO" id="GO:0005737">
    <property type="term" value="C:cytoplasm"/>
    <property type="evidence" value="ECO:0007669"/>
    <property type="project" value="UniProtKB-SubCell"/>
</dbReference>
<evidence type="ECO:0000256" key="1">
    <source>
        <dbReference type="ARBA" id="ARBA00004496"/>
    </source>
</evidence>
<feature type="region of interest" description="Disordered" evidence="5">
    <location>
        <begin position="1"/>
        <end position="42"/>
    </location>
</feature>
<gene>
    <name evidence="7" type="primary">recX</name>
    <name evidence="7" type="ORF">HT585_15460</name>
</gene>
<evidence type="ECO:0000256" key="3">
    <source>
        <dbReference type="ARBA" id="ARBA00018111"/>
    </source>
</evidence>
<evidence type="ECO:0000256" key="5">
    <source>
        <dbReference type="SAM" id="MobiDB-lite"/>
    </source>
</evidence>
<keyword evidence="4" id="KW-0963">Cytoplasm</keyword>
<organism evidence="7 8">
    <name type="scientific">Ensifer oleiphilus</name>
    <dbReference type="NCBI Taxonomy" id="2742698"/>
    <lineage>
        <taxon>Bacteria</taxon>
        <taxon>Pseudomonadati</taxon>
        <taxon>Pseudomonadota</taxon>
        <taxon>Alphaproteobacteria</taxon>
        <taxon>Hyphomicrobiales</taxon>
        <taxon>Rhizobiaceae</taxon>
        <taxon>Sinorhizobium/Ensifer group</taxon>
        <taxon>Ensifer</taxon>
    </lineage>
</organism>
<name>A0A7Y6Q763_9HYPH</name>
<evidence type="ECO:0000256" key="2">
    <source>
        <dbReference type="ARBA" id="ARBA00009695"/>
    </source>
</evidence>
<reference evidence="7 8" key="1">
    <citation type="submission" date="2020-06" db="EMBL/GenBank/DDBJ databases">
        <authorList>
            <person name="Grouzdev D.S."/>
        </authorList>
    </citation>
    <scope>NUCLEOTIDE SEQUENCE [LARGE SCALE GENOMIC DNA]</scope>
    <source>
        <strain evidence="7 8">HO-A22</strain>
    </source>
</reference>
<comment type="caution">
    <text evidence="7">The sequence shown here is derived from an EMBL/GenBank/DDBJ whole genome shotgun (WGS) entry which is preliminary data.</text>
</comment>
<comment type="subcellular location">
    <subcellularLocation>
        <location evidence="1">Cytoplasm</location>
    </subcellularLocation>
</comment>
<evidence type="ECO:0000313" key="7">
    <source>
        <dbReference type="EMBL" id="NVD40265.1"/>
    </source>
</evidence>
<feature type="domain" description="RecX second three-helical" evidence="6">
    <location>
        <begin position="104"/>
        <end position="144"/>
    </location>
</feature>
<feature type="compositionally biased region" description="Low complexity" evidence="5">
    <location>
        <begin position="28"/>
        <end position="41"/>
    </location>
</feature>
<dbReference type="InterPro" id="IPR036388">
    <property type="entry name" value="WH-like_DNA-bd_sf"/>
</dbReference>
<dbReference type="Pfam" id="PF02631">
    <property type="entry name" value="RecX_HTH2"/>
    <property type="match status" value="1"/>
</dbReference>
<evidence type="ECO:0000259" key="6">
    <source>
        <dbReference type="Pfam" id="PF02631"/>
    </source>
</evidence>
<proteinExistence type="inferred from homology"/>
<dbReference type="Gene3D" id="1.10.10.10">
    <property type="entry name" value="Winged helix-like DNA-binding domain superfamily/Winged helix DNA-binding domain"/>
    <property type="match status" value="1"/>
</dbReference>
<dbReference type="InterPro" id="IPR053924">
    <property type="entry name" value="RecX_HTH_2nd"/>
</dbReference>
<dbReference type="EMBL" id="JABWDU010000003">
    <property type="protein sequence ID" value="NVD40265.1"/>
    <property type="molecule type" value="Genomic_DNA"/>
</dbReference>
<protein>
    <recommendedName>
        <fullName evidence="3">Regulatory protein RecX</fullName>
    </recommendedName>
</protein>
<accession>A0A7Y6Q763</accession>
<evidence type="ECO:0000313" key="8">
    <source>
        <dbReference type="Proteomes" id="UP000520198"/>
    </source>
</evidence>
<dbReference type="AlphaFoldDB" id="A0A7Y6Q763"/>
<evidence type="ECO:0000256" key="4">
    <source>
        <dbReference type="ARBA" id="ARBA00022490"/>
    </source>
</evidence>
<dbReference type="NCBIfam" id="NF001060">
    <property type="entry name" value="PRK00117.4-4"/>
    <property type="match status" value="1"/>
</dbReference>
<dbReference type="Proteomes" id="UP000520198">
    <property type="component" value="Unassembled WGS sequence"/>
</dbReference>
<comment type="similarity">
    <text evidence="2">Belongs to the RecX family.</text>
</comment>
<sequence>MPTRDSSANRRIANEPSCPVTSIDPQDDNPSSDTPPSDTPTARMLSWARNSAVYRLERQMMTEKQLFDAITRKARQKFEDISQEQLKAVADFAVKFAYDLNALNDADYAQVSTQSAVRSGKSKRAIAQKLSVKGIDRETAAVALEATDDLYAAVVFARKRGFGPFRRGVLDDKRKAKEQSAFARNGFSFEIGRKVFEMSSGEAESVLRKDAAT</sequence>
<keyword evidence="8" id="KW-1185">Reference proteome</keyword>